<dbReference type="AlphaFoldDB" id="A0A2P6SG96"/>
<gene>
    <name evidence="3" type="ORF">RchiOBHm_Chr1g0351221</name>
</gene>
<dbReference type="EMBL" id="PDCK01000039">
    <property type="protein sequence ID" value="PRQ57701.1"/>
    <property type="molecule type" value="Genomic_DNA"/>
</dbReference>
<dbReference type="Gene3D" id="2.60.40.420">
    <property type="entry name" value="Cupredoxins - blue copper proteins"/>
    <property type="match status" value="1"/>
</dbReference>
<sequence length="125" mass="14193">MARFNTASLGLVIVFFVFPSMVLSAQYWVGDDDIGWGTFGEDYMRWAASKNFHVGDVLIFSYDAKIHNLVVAANSDLYEQCNYTPNLGVYQSGFDSLTLPVAGTYYFFCSYHCHPFAMKFYINVT</sequence>
<keyword evidence="1" id="KW-0732">Signal</keyword>
<evidence type="ECO:0000259" key="2">
    <source>
        <dbReference type="PROSITE" id="PS51485"/>
    </source>
</evidence>
<feature type="signal peptide" evidence="1">
    <location>
        <begin position="1"/>
        <end position="24"/>
    </location>
</feature>
<dbReference type="GO" id="GO:0009055">
    <property type="term" value="F:electron transfer activity"/>
    <property type="evidence" value="ECO:0007669"/>
    <property type="project" value="InterPro"/>
</dbReference>
<dbReference type="Gramene" id="PRQ57701">
    <property type="protein sequence ID" value="PRQ57701"/>
    <property type="gene ID" value="RchiOBHm_Chr1g0351221"/>
</dbReference>
<dbReference type="PANTHER" id="PTHR33021:SF339">
    <property type="entry name" value="OS07G0570600 PROTEIN"/>
    <property type="match status" value="1"/>
</dbReference>
<organism evidence="3 4">
    <name type="scientific">Rosa chinensis</name>
    <name type="common">China rose</name>
    <dbReference type="NCBI Taxonomy" id="74649"/>
    <lineage>
        <taxon>Eukaryota</taxon>
        <taxon>Viridiplantae</taxon>
        <taxon>Streptophyta</taxon>
        <taxon>Embryophyta</taxon>
        <taxon>Tracheophyta</taxon>
        <taxon>Spermatophyta</taxon>
        <taxon>Magnoliopsida</taxon>
        <taxon>eudicotyledons</taxon>
        <taxon>Gunneridae</taxon>
        <taxon>Pentapetalae</taxon>
        <taxon>rosids</taxon>
        <taxon>fabids</taxon>
        <taxon>Rosales</taxon>
        <taxon>Rosaceae</taxon>
        <taxon>Rosoideae</taxon>
        <taxon>Rosoideae incertae sedis</taxon>
        <taxon>Rosa</taxon>
    </lineage>
</organism>
<comment type="caution">
    <text evidence="3">The sequence shown here is derived from an EMBL/GenBank/DDBJ whole genome shotgun (WGS) entry which is preliminary data.</text>
</comment>
<dbReference type="InterPro" id="IPR003245">
    <property type="entry name" value="Phytocyanin_dom"/>
</dbReference>
<dbReference type="InterPro" id="IPR039391">
    <property type="entry name" value="Phytocyanin-like"/>
</dbReference>
<dbReference type="STRING" id="74649.A0A2P6SG96"/>
<dbReference type="Pfam" id="PF02298">
    <property type="entry name" value="Cu_bind_like"/>
    <property type="match status" value="1"/>
</dbReference>
<evidence type="ECO:0000313" key="4">
    <source>
        <dbReference type="Proteomes" id="UP000238479"/>
    </source>
</evidence>
<feature type="chain" id="PRO_5015192396" evidence="1">
    <location>
        <begin position="25"/>
        <end position="125"/>
    </location>
</feature>
<feature type="domain" description="Phytocyanin" evidence="2">
    <location>
        <begin position="25"/>
        <end position="125"/>
    </location>
</feature>
<dbReference type="OMA" id="CHPFAMK"/>
<dbReference type="PANTHER" id="PTHR33021">
    <property type="entry name" value="BLUE COPPER PROTEIN"/>
    <property type="match status" value="1"/>
</dbReference>
<proteinExistence type="predicted"/>
<protein>
    <submittedName>
        <fullName evidence="3">Putative cupredoxin</fullName>
    </submittedName>
</protein>
<dbReference type="SUPFAM" id="SSF49503">
    <property type="entry name" value="Cupredoxins"/>
    <property type="match status" value="1"/>
</dbReference>
<dbReference type="InterPro" id="IPR008972">
    <property type="entry name" value="Cupredoxin"/>
</dbReference>
<evidence type="ECO:0000256" key="1">
    <source>
        <dbReference type="SAM" id="SignalP"/>
    </source>
</evidence>
<accession>A0A2P6SG96</accession>
<keyword evidence="4" id="KW-1185">Reference proteome</keyword>
<dbReference type="GO" id="GO:0005886">
    <property type="term" value="C:plasma membrane"/>
    <property type="evidence" value="ECO:0007669"/>
    <property type="project" value="TreeGrafter"/>
</dbReference>
<reference evidence="3 4" key="1">
    <citation type="journal article" date="2018" name="Nat. Genet.">
        <title>The Rosa genome provides new insights in the design of modern roses.</title>
        <authorList>
            <person name="Bendahmane M."/>
        </authorList>
    </citation>
    <scope>NUCLEOTIDE SEQUENCE [LARGE SCALE GENOMIC DNA]</scope>
    <source>
        <strain evidence="4">cv. Old Blush</strain>
    </source>
</reference>
<name>A0A2P6SG96_ROSCH</name>
<dbReference type="PROSITE" id="PS51485">
    <property type="entry name" value="PHYTOCYANIN"/>
    <property type="match status" value="1"/>
</dbReference>
<dbReference type="Proteomes" id="UP000238479">
    <property type="component" value="Chromosome 1"/>
</dbReference>
<evidence type="ECO:0000313" key="3">
    <source>
        <dbReference type="EMBL" id="PRQ57701.1"/>
    </source>
</evidence>
<dbReference type="OrthoDB" id="2011645at2759"/>